<protein>
    <recommendedName>
        <fullName evidence="5">Homoserine dehydrogenase</fullName>
        <ecNumber evidence="4">1.1.1.3</ecNumber>
    </recommendedName>
</protein>
<dbReference type="InterPro" id="IPR036291">
    <property type="entry name" value="NAD(P)-bd_dom_sf"/>
</dbReference>
<keyword evidence="7" id="KW-0791">Threonine biosynthesis</keyword>
<evidence type="ECO:0000256" key="3">
    <source>
        <dbReference type="ARBA" id="ARBA00006753"/>
    </source>
</evidence>
<organism evidence="12 13">
    <name type="scientific">Candidatus Doriopsillibacter californiensis</name>
    <dbReference type="NCBI Taxonomy" id="2970740"/>
    <lineage>
        <taxon>Bacteria</taxon>
        <taxon>Pseudomonadati</taxon>
        <taxon>Pseudomonadota</taxon>
        <taxon>Gammaproteobacteria</taxon>
        <taxon>Candidatus Tethybacterales</taxon>
        <taxon>Candidatus Persebacteraceae</taxon>
        <taxon>Candidatus Doriopsillibacter</taxon>
    </lineage>
</organism>
<comment type="pathway">
    <text evidence="1">Amino-acid biosynthesis; L-threonine biosynthesis; L-threonine from L-aspartate: step 3/5.</text>
</comment>
<evidence type="ECO:0000256" key="2">
    <source>
        <dbReference type="ARBA" id="ARBA00005062"/>
    </source>
</evidence>
<keyword evidence="8" id="KW-0560">Oxidoreductase</keyword>
<evidence type="ECO:0000256" key="7">
    <source>
        <dbReference type="ARBA" id="ARBA00022697"/>
    </source>
</evidence>
<comment type="catalytic activity">
    <reaction evidence="10">
        <text>L-homoserine + NAD(+) = L-aspartate 4-semialdehyde + NADH + H(+)</text>
        <dbReference type="Rhea" id="RHEA:15757"/>
        <dbReference type="ChEBI" id="CHEBI:15378"/>
        <dbReference type="ChEBI" id="CHEBI:57476"/>
        <dbReference type="ChEBI" id="CHEBI:57540"/>
        <dbReference type="ChEBI" id="CHEBI:57945"/>
        <dbReference type="ChEBI" id="CHEBI:537519"/>
        <dbReference type="EC" id="1.1.1.3"/>
    </reaction>
    <physiologicalReaction direction="right-to-left" evidence="10">
        <dbReference type="Rhea" id="RHEA:15759"/>
    </physiologicalReaction>
</comment>
<dbReference type="SUPFAM" id="SSF55347">
    <property type="entry name" value="Glyceraldehyde-3-phosphate dehydrogenase-like, C-terminal domain"/>
    <property type="match status" value="1"/>
</dbReference>
<dbReference type="Gene3D" id="3.40.50.720">
    <property type="entry name" value="NAD(P)-binding Rossmann-like Domain"/>
    <property type="match status" value="1"/>
</dbReference>
<reference evidence="12" key="1">
    <citation type="submission" date="2022-08" db="EMBL/GenBank/DDBJ databases">
        <authorList>
            <person name="Dzunkova M."/>
            <person name="La Clair J."/>
            <person name="Tyml T."/>
            <person name="Doud D."/>
            <person name="Schulz F."/>
            <person name="Piquer S."/>
            <person name="Porcel Sanchis D."/>
            <person name="Osborn A."/>
            <person name="Robinson D."/>
            <person name="Louie K.B."/>
            <person name="Bowen B.P."/>
            <person name="Bowers R."/>
            <person name="Lee J."/>
            <person name="Arnau Llombart V."/>
            <person name="Diaz Villanueva W."/>
            <person name="Gosliner T."/>
            <person name="Northen T."/>
            <person name="Cheng J.-F."/>
            <person name="Burkart M.D."/>
            <person name="Woyke T."/>
        </authorList>
    </citation>
    <scope>NUCLEOTIDE SEQUENCE</scope>
    <source>
        <strain evidence="12">Df01</strain>
    </source>
</reference>
<evidence type="ECO:0000313" key="12">
    <source>
        <dbReference type="EMBL" id="MDM5147891.1"/>
    </source>
</evidence>
<dbReference type="InterPro" id="IPR016204">
    <property type="entry name" value="HDH"/>
</dbReference>
<comment type="pathway">
    <text evidence="2">Amino-acid biosynthesis; L-methionine biosynthesis via de novo pathway; L-homoserine from L-aspartate: step 3/3.</text>
</comment>
<keyword evidence="13" id="KW-1185">Reference proteome</keyword>
<dbReference type="SUPFAM" id="SSF55021">
    <property type="entry name" value="ACT-like"/>
    <property type="match status" value="1"/>
</dbReference>
<evidence type="ECO:0000259" key="11">
    <source>
        <dbReference type="PROSITE" id="PS51671"/>
    </source>
</evidence>
<dbReference type="PANTHER" id="PTHR43331:SF1">
    <property type="entry name" value="HOMOSERINE DEHYDROGENASE"/>
    <property type="match status" value="1"/>
</dbReference>
<dbReference type="Gene3D" id="3.30.360.10">
    <property type="entry name" value="Dihydrodipicolinate Reductase, domain 2"/>
    <property type="match status" value="1"/>
</dbReference>
<evidence type="ECO:0000256" key="1">
    <source>
        <dbReference type="ARBA" id="ARBA00005056"/>
    </source>
</evidence>
<evidence type="ECO:0000256" key="4">
    <source>
        <dbReference type="ARBA" id="ARBA00013213"/>
    </source>
</evidence>
<comment type="caution">
    <text evidence="12">The sequence shown here is derived from an EMBL/GenBank/DDBJ whole genome shotgun (WGS) entry which is preliminary data.</text>
</comment>
<dbReference type="PROSITE" id="PS51671">
    <property type="entry name" value="ACT"/>
    <property type="match status" value="1"/>
</dbReference>
<dbReference type="InterPro" id="IPR045865">
    <property type="entry name" value="ACT-like_dom_sf"/>
</dbReference>
<evidence type="ECO:0000256" key="8">
    <source>
        <dbReference type="ARBA" id="ARBA00023002"/>
    </source>
</evidence>
<dbReference type="Pfam" id="PF01842">
    <property type="entry name" value="ACT"/>
    <property type="match status" value="1"/>
</dbReference>
<dbReference type="CDD" id="cd04881">
    <property type="entry name" value="ACT_HSDH-Hom"/>
    <property type="match status" value="1"/>
</dbReference>
<dbReference type="InterPro" id="IPR001342">
    <property type="entry name" value="HDH_cat"/>
</dbReference>
<dbReference type="InterPro" id="IPR005106">
    <property type="entry name" value="Asp/hSer_DH_NAD-bd"/>
</dbReference>
<dbReference type="Gene3D" id="3.30.70.260">
    <property type="match status" value="1"/>
</dbReference>
<evidence type="ECO:0000256" key="9">
    <source>
        <dbReference type="ARBA" id="ARBA00023167"/>
    </source>
</evidence>
<evidence type="ECO:0000313" key="13">
    <source>
        <dbReference type="Proteomes" id="UP001168167"/>
    </source>
</evidence>
<evidence type="ECO:0000256" key="10">
    <source>
        <dbReference type="ARBA" id="ARBA00049031"/>
    </source>
</evidence>
<dbReference type="Pfam" id="PF03447">
    <property type="entry name" value="NAD_binding_3"/>
    <property type="match status" value="1"/>
</dbReference>
<accession>A0ABT7QME6</accession>
<dbReference type="Pfam" id="PF00742">
    <property type="entry name" value="Homoserine_dh"/>
    <property type="match status" value="1"/>
</dbReference>
<dbReference type="InterPro" id="IPR002912">
    <property type="entry name" value="ACT_dom"/>
</dbReference>
<gene>
    <name evidence="12" type="ORF">NQX30_05860</name>
</gene>
<dbReference type="EMBL" id="JANQAO010000003">
    <property type="protein sequence ID" value="MDM5147891.1"/>
    <property type="molecule type" value="Genomic_DNA"/>
</dbReference>
<sequence length="439" mass="45851">MLTSFFAPASQPPLGIVIVGAGTVGGSVLDVLRENAQTISARSGRNIVVRAVVVRNIEKARTRLHPDMAGLLTDDWQAAVQRPDAEVLLELMGGESTAKECIQAALTAGKSVVTANKALLATCGDVIFDAAHAAGKPVAYEAAVAGCIPIIKTLREALAGDTVHEVAGIINGTSNYILTAMEKDGVTFADALEATQKMGYAESDPSLDIDGGDAAHKILLIARLAFGAHATMNDVPVVGVRDFKLRDIRYAAQFGFCVKLLAQAVRRDNGIELSVQPTLVPCTHPIASVDGAMNAILVRSAYAGETLYYGAGAGAFPTAAAVVADVIDIARGNGALAQHGNGTPLPSLIPADDCSAPHFLRLRVLDMPGVLANIASALAQQNISIEAIHQNESAPGQEVDIIMLVHEASRGKIFSGIKQIENQSTTVGAVVTMPIKRFL</sequence>
<keyword evidence="6" id="KW-0028">Amino-acid biosynthesis</keyword>
<keyword evidence="9" id="KW-0486">Methionine biosynthesis</keyword>
<proteinExistence type="inferred from homology"/>
<dbReference type="EC" id="1.1.1.3" evidence="4"/>
<evidence type="ECO:0000256" key="6">
    <source>
        <dbReference type="ARBA" id="ARBA00022605"/>
    </source>
</evidence>
<name>A0ABT7QME6_9GAMM</name>
<comment type="similarity">
    <text evidence="3">Belongs to the homoserine dehydrogenase family.</text>
</comment>
<dbReference type="NCBIfam" id="NF004976">
    <property type="entry name" value="PRK06349.1"/>
    <property type="match status" value="1"/>
</dbReference>
<dbReference type="PANTHER" id="PTHR43331">
    <property type="entry name" value="HOMOSERINE DEHYDROGENASE"/>
    <property type="match status" value="1"/>
</dbReference>
<dbReference type="Proteomes" id="UP001168167">
    <property type="component" value="Unassembled WGS sequence"/>
</dbReference>
<reference evidence="12" key="2">
    <citation type="journal article" date="2023" name="Microbiome">
        <title>Synthase-selected sorting approach identifies a beta-lactone synthase in a nudibranch symbiotic bacterium.</title>
        <authorList>
            <person name="Dzunkova M."/>
            <person name="La Clair J.J."/>
            <person name="Tyml T."/>
            <person name="Doud D."/>
            <person name="Schulz F."/>
            <person name="Piquer-Esteban S."/>
            <person name="Porcel Sanchis D."/>
            <person name="Osborn A."/>
            <person name="Robinson D."/>
            <person name="Louie K.B."/>
            <person name="Bowen B.P."/>
            <person name="Bowers R.M."/>
            <person name="Lee J."/>
            <person name="Arnau V."/>
            <person name="Diaz-Villanueva W."/>
            <person name="Stepanauskas R."/>
            <person name="Gosliner T."/>
            <person name="Date S.V."/>
            <person name="Northen T.R."/>
            <person name="Cheng J.F."/>
            <person name="Burkart M.D."/>
            <person name="Woyke T."/>
        </authorList>
    </citation>
    <scope>NUCLEOTIDE SEQUENCE</scope>
    <source>
        <strain evidence="12">Df01</strain>
    </source>
</reference>
<dbReference type="SUPFAM" id="SSF51735">
    <property type="entry name" value="NAD(P)-binding Rossmann-fold domains"/>
    <property type="match status" value="1"/>
</dbReference>
<evidence type="ECO:0000256" key="5">
    <source>
        <dbReference type="ARBA" id="ARBA00013376"/>
    </source>
</evidence>
<feature type="domain" description="ACT" evidence="11">
    <location>
        <begin position="359"/>
        <end position="431"/>
    </location>
</feature>
<dbReference type="PIRSF" id="PIRSF000098">
    <property type="entry name" value="Homoser_dehydrog"/>
    <property type="match status" value="1"/>
</dbReference>